<dbReference type="Gene3D" id="2.60.40.1240">
    <property type="match status" value="1"/>
</dbReference>
<keyword evidence="3" id="KW-0472">Membrane</keyword>
<dbReference type="Proteomes" id="UP000050833">
    <property type="component" value="Unassembled WGS sequence"/>
</dbReference>
<name>A0AAW3JRY8_9FIRM</name>
<evidence type="ECO:0000313" key="5">
    <source>
        <dbReference type="EMBL" id="KQC85294.1"/>
    </source>
</evidence>
<gene>
    <name evidence="5" type="ORF">APZ18_11445</name>
</gene>
<dbReference type="InterPro" id="IPR029050">
    <property type="entry name" value="Immunoprotect_excell_Ig-like"/>
</dbReference>
<feature type="transmembrane region" description="Helical" evidence="3">
    <location>
        <begin position="12"/>
        <end position="30"/>
    </location>
</feature>
<feature type="compositionally biased region" description="Low complexity" evidence="2">
    <location>
        <begin position="41"/>
        <end position="51"/>
    </location>
</feature>
<keyword evidence="3" id="KW-1133">Transmembrane helix</keyword>
<reference evidence="5 6" key="1">
    <citation type="submission" date="2015-10" db="EMBL/GenBank/DDBJ databases">
        <title>Butyribacter intestini gen. nov., sp. nov., a butyric acid-producing bacterium of the family Lachnospiraceae isolated from the human faeces.</title>
        <authorList>
            <person name="Zou Y."/>
            <person name="Xue W."/>
            <person name="Luo G."/>
            <person name="Lv M."/>
        </authorList>
    </citation>
    <scope>NUCLEOTIDE SEQUENCE [LARGE SCALE GENOMIC DNA]</scope>
    <source>
        <strain evidence="5 6">TF01-11</strain>
    </source>
</reference>
<protein>
    <recommendedName>
        <fullName evidence="4">DUF4352 domain-containing protein</fullName>
    </recommendedName>
</protein>
<dbReference type="InterPro" id="IPR029051">
    <property type="entry name" value="DUF4352"/>
</dbReference>
<evidence type="ECO:0000256" key="3">
    <source>
        <dbReference type="SAM" id="Phobius"/>
    </source>
</evidence>
<dbReference type="RefSeq" id="WP_055945064.1">
    <property type="nucleotide sequence ID" value="NZ_JAQDCV010000007.1"/>
</dbReference>
<proteinExistence type="predicted"/>
<organism evidence="5 6">
    <name type="scientific">Butyribacter intestini</name>
    <dbReference type="NCBI Taxonomy" id="1703332"/>
    <lineage>
        <taxon>Bacteria</taxon>
        <taxon>Bacillati</taxon>
        <taxon>Bacillota</taxon>
        <taxon>Clostridia</taxon>
        <taxon>Lachnospirales</taxon>
        <taxon>Lachnospiraceae</taxon>
        <taxon>Butyribacter</taxon>
    </lineage>
</organism>
<comment type="caution">
    <text evidence="5">The sequence shown here is derived from an EMBL/GenBank/DDBJ whole genome shotgun (WGS) entry which is preliminary data.</text>
</comment>
<evidence type="ECO:0000256" key="1">
    <source>
        <dbReference type="ARBA" id="ARBA00022729"/>
    </source>
</evidence>
<dbReference type="EMBL" id="LLKB01000005">
    <property type="protein sequence ID" value="KQC85294.1"/>
    <property type="molecule type" value="Genomic_DNA"/>
</dbReference>
<dbReference type="Pfam" id="PF11611">
    <property type="entry name" value="DUF4352"/>
    <property type="match status" value="1"/>
</dbReference>
<feature type="domain" description="DUF4352" evidence="4">
    <location>
        <begin position="90"/>
        <end position="207"/>
    </location>
</feature>
<accession>A0AAW3JRY8</accession>
<keyword evidence="1" id="KW-0732">Signal</keyword>
<keyword evidence="6" id="KW-1185">Reference proteome</keyword>
<feature type="region of interest" description="Disordered" evidence="2">
    <location>
        <begin position="28"/>
        <end position="88"/>
    </location>
</feature>
<evidence type="ECO:0000313" key="6">
    <source>
        <dbReference type="Proteomes" id="UP000050833"/>
    </source>
</evidence>
<sequence>MRTTGKKGKGKWIVIVVIAVFIIAAASNSGNDDTKDESKKVGSVTESSGSTSKDKKKNKSSSKDKNSNKKKSNKSSKNNGKTDDNRFHPGDVVEFGDFEIAYMGAEKYKSNNQFIQPKDGYKYVKFYFTFKNTGNSDSYPGSFGCYVNNKKYDQEYLDGSDESFLLQEVSGGREISGSITYEVPKEAKMKDIELEYENNSIWSNKKIIFLGK</sequence>
<dbReference type="AlphaFoldDB" id="A0AAW3JRY8"/>
<keyword evidence="3" id="KW-0812">Transmembrane</keyword>
<evidence type="ECO:0000259" key="4">
    <source>
        <dbReference type="Pfam" id="PF11611"/>
    </source>
</evidence>
<evidence type="ECO:0000256" key="2">
    <source>
        <dbReference type="SAM" id="MobiDB-lite"/>
    </source>
</evidence>